<dbReference type="OrthoDB" id="341486at2759"/>
<keyword evidence="3" id="KW-0677">Repeat</keyword>
<feature type="domain" description="MIOS-like alpha-solenoid" evidence="5">
    <location>
        <begin position="418"/>
        <end position="659"/>
    </location>
</feature>
<reference evidence="6 7" key="1">
    <citation type="submission" date="2016-02" db="EMBL/GenBank/DDBJ databases">
        <title>Comparative genomic and transcriptomic foundation for Pichia pastoris.</title>
        <authorList>
            <person name="Love K.R."/>
            <person name="Shah K.A."/>
            <person name="Whittaker C.A."/>
            <person name="Wu J."/>
            <person name="Bartlett M.C."/>
            <person name="Ma D."/>
            <person name="Leeson R.L."/>
            <person name="Priest M."/>
            <person name="Young S.K."/>
            <person name="Love J.C."/>
        </authorList>
    </citation>
    <scope>NUCLEOTIDE SEQUENCE [LARGE SCALE GENOMIC DNA]</scope>
    <source>
        <strain evidence="6 7">ATCC 28485</strain>
    </source>
</reference>
<dbReference type="Gene3D" id="2.130.10.10">
    <property type="entry name" value="YVTN repeat-like/Quinoprotein amine dehydrogenase"/>
    <property type="match status" value="1"/>
</dbReference>
<gene>
    <name evidence="6" type="primary">SEA4</name>
    <name evidence="6" type="ORF">ATY40_BA7504394</name>
</gene>
<dbReference type="GO" id="GO:0005737">
    <property type="term" value="C:cytoplasm"/>
    <property type="evidence" value="ECO:0007669"/>
    <property type="project" value="TreeGrafter"/>
</dbReference>
<proteinExistence type="inferred from homology"/>
<evidence type="ECO:0000256" key="2">
    <source>
        <dbReference type="ARBA" id="ARBA00022574"/>
    </source>
</evidence>
<dbReference type="InterPro" id="IPR015943">
    <property type="entry name" value="WD40/YVTN_repeat-like_dom_sf"/>
</dbReference>
<keyword evidence="7" id="KW-1185">Reference proteome</keyword>
<evidence type="ECO:0000313" key="7">
    <source>
        <dbReference type="Proteomes" id="UP000094565"/>
    </source>
</evidence>
<keyword evidence="2" id="KW-0853">WD repeat</keyword>
<evidence type="ECO:0000313" key="6">
    <source>
        <dbReference type="EMBL" id="ANZ77333.1"/>
    </source>
</evidence>
<dbReference type="CDD" id="cd16691">
    <property type="entry name" value="mRING-H2-C3H3C2_Mio"/>
    <property type="match status" value="1"/>
</dbReference>
<dbReference type="PANTHER" id="PTHR16453">
    <property type="entry name" value="WD40 DOMAIN-CONTAINING PROTEIN MIO FAMILY MEMBER"/>
    <property type="match status" value="1"/>
</dbReference>
<dbReference type="InterPro" id="IPR049092">
    <property type="entry name" value="MIOS_a-sol"/>
</dbReference>
<dbReference type="InterPro" id="IPR037593">
    <property type="entry name" value="MIOS/Sea4"/>
</dbReference>
<dbReference type="InterPro" id="IPR031488">
    <property type="entry name" value="Zn_ribbon_mio"/>
</dbReference>
<dbReference type="GO" id="GO:1904263">
    <property type="term" value="P:positive regulation of TORC1 signaling"/>
    <property type="evidence" value="ECO:0007669"/>
    <property type="project" value="TreeGrafter"/>
</dbReference>
<dbReference type="EMBL" id="CP014587">
    <property type="protein sequence ID" value="ANZ77333.1"/>
    <property type="molecule type" value="Genomic_DNA"/>
</dbReference>
<organism evidence="6 7">
    <name type="scientific">Komagataella pastoris</name>
    <name type="common">Yeast</name>
    <name type="synonym">Pichia pastoris</name>
    <dbReference type="NCBI Taxonomy" id="4922"/>
    <lineage>
        <taxon>Eukaryota</taxon>
        <taxon>Fungi</taxon>
        <taxon>Dikarya</taxon>
        <taxon>Ascomycota</taxon>
        <taxon>Saccharomycotina</taxon>
        <taxon>Pichiomycetes</taxon>
        <taxon>Pichiales</taxon>
        <taxon>Pichiaceae</taxon>
        <taxon>Komagataella</taxon>
    </lineage>
</organism>
<evidence type="ECO:0000256" key="3">
    <source>
        <dbReference type="ARBA" id="ARBA00022737"/>
    </source>
</evidence>
<dbReference type="Pfam" id="PF17034">
    <property type="entry name" value="zinc_ribbon_16"/>
    <property type="match status" value="1"/>
</dbReference>
<accession>A0A1B2JH56</accession>
<dbReference type="AlphaFoldDB" id="A0A1B2JH56"/>
<dbReference type="Pfam" id="PF21719">
    <property type="entry name" value="MIOS_a-sol"/>
    <property type="match status" value="1"/>
</dbReference>
<dbReference type="Proteomes" id="UP000094565">
    <property type="component" value="Chromosome 4"/>
</dbReference>
<dbReference type="PANTHER" id="PTHR16453:SF9">
    <property type="entry name" value="GATOR COMPLEX PROTEIN MIOS"/>
    <property type="match status" value="1"/>
</dbReference>
<protein>
    <submittedName>
        <fullName evidence="6">BA75_04394T0</fullName>
    </submittedName>
</protein>
<evidence type="ECO:0000256" key="1">
    <source>
        <dbReference type="ARBA" id="ARBA00009713"/>
    </source>
</evidence>
<evidence type="ECO:0000259" key="4">
    <source>
        <dbReference type="Pfam" id="PF17034"/>
    </source>
</evidence>
<dbReference type="InterPro" id="IPR036322">
    <property type="entry name" value="WD40_repeat_dom_sf"/>
</dbReference>
<comment type="similarity">
    <text evidence="1">Belongs to the WD repeat mio family.</text>
</comment>
<dbReference type="SUPFAM" id="SSF50978">
    <property type="entry name" value="WD40 repeat-like"/>
    <property type="match status" value="1"/>
</dbReference>
<feature type="domain" description="GATOR2 complex protein MIO zinc-ribbon like" evidence="4">
    <location>
        <begin position="760"/>
        <end position="876"/>
    </location>
</feature>
<sequence>MSGIVLRATTWNNGPINSFVCVHPNGEEISIHETADSEVRRISTRTHFENIQTATYSPRDFGIVAVGQLDGVAHITDMIDGASGSAVSLKPKQLRPCNSVAISSNGSLLSVGYDKARQDHSVQIWDIRHASSRGISAQPMSQFFPNEGVVSTEFIQHEQEALLAGGYKFLRELDLRSETVSLQVATRCTSGIQKDPYDPNIFTSSGEDGTLAFWDRRKLHNTGAGSVTTEYPLLSFSRLIPTSSSCLRLSSVRPGEFSTLFSGELIRRWQTGSRLCSRSVDTHEDNELFVASVVDVTTTYDRVVSYDYAPRQDTDFGVDIICMRQSGTIFRMSLHEPAQAIRWSCFNDITLASSEGMYTRTGAIESTALAHAQDSMLDEVADKASELEDIPATSRTIVEHAPDSATDALILDDACTLMRYRTIKGYSTDAGSNIAILEELKPNDSGLRNVWKWLAINNSNVFNGTMKTDGVDLAYEGVLGIWIGIDALKSQHRLHQAFLEQEYFIEAARVIISKREPGIGVKVKSAKETQRRLCLVVAGWDFGIEELHQKLERLVELGWHEKAAGWAVFHGDVARAVEILASSPSQETRVIGAAIAGYLQSDSSSGTSVWRDQCRRMASELQNPYLRVIFAFVADNDWWDVLSETALPLRERLGVALRFLPDHDLDMFLDRVSKTVIARGEIEGLVLTGITPTGMDLLQSYVDRTADVQTASLLCSYGCPRFFVDKRANAWIDAYRTVLNSWGAFSVRAQFDVARTKLSKSLFPSSSSKGLVPRQVYLQCTRCHRPIANDTRCLHCHAQFPHCSICLLSLGASAPEDDSFTVPIQTADMNKDHSEFQNWFSYCLTCNHGMHAGHAEHWFSKHFVCAIPDCSCRCNSR</sequence>
<evidence type="ECO:0000259" key="5">
    <source>
        <dbReference type="Pfam" id="PF21719"/>
    </source>
</evidence>
<name>A0A1B2JH56_PICPA</name>
<dbReference type="Pfam" id="PF21720">
    <property type="entry name" value="MIOS_WD40"/>
    <property type="match status" value="1"/>
</dbReference>